<protein>
    <submittedName>
        <fullName evidence="2">Class I SAM-dependent methyltransferase</fullName>
    </submittedName>
</protein>
<dbReference type="InterPro" id="IPR013216">
    <property type="entry name" value="Methyltransf_11"/>
</dbReference>
<keyword evidence="3" id="KW-1185">Reference proteome</keyword>
<dbReference type="CDD" id="cd02440">
    <property type="entry name" value="AdoMet_MTases"/>
    <property type="match status" value="1"/>
</dbReference>
<dbReference type="Proteomes" id="UP000500857">
    <property type="component" value="Chromosome"/>
</dbReference>
<evidence type="ECO:0000313" key="3">
    <source>
        <dbReference type="Proteomes" id="UP000500857"/>
    </source>
</evidence>
<accession>A0A6H1U3N6</accession>
<proteinExistence type="predicted"/>
<dbReference type="KEGG" id="oxy:HCG48_25270"/>
<keyword evidence="2" id="KW-0808">Transferase</keyword>
<organism evidence="2 3">
    <name type="scientific">Oxynema aestuarii AP17</name>
    <dbReference type="NCBI Taxonomy" id="2064643"/>
    <lineage>
        <taxon>Bacteria</taxon>
        <taxon>Bacillati</taxon>
        <taxon>Cyanobacteriota</taxon>
        <taxon>Cyanophyceae</taxon>
        <taxon>Oscillatoriophycideae</taxon>
        <taxon>Oscillatoriales</taxon>
        <taxon>Oscillatoriaceae</taxon>
        <taxon>Oxynema</taxon>
        <taxon>Oxynema aestuarii</taxon>
    </lineage>
</organism>
<dbReference type="GO" id="GO:0032259">
    <property type="term" value="P:methylation"/>
    <property type="evidence" value="ECO:0007669"/>
    <property type="project" value="UniProtKB-KW"/>
</dbReference>
<dbReference type="RefSeq" id="WP_168571644.1">
    <property type="nucleotide sequence ID" value="NZ_CP051167.1"/>
</dbReference>
<dbReference type="InterPro" id="IPR029063">
    <property type="entry name" value="SAM-dependent_MTases_sf"/>
</dbReference>
<keyword evidence="2" id="KW-0489">Methyltransferase</keyword>
<dbReference type="EMBL" id="CP051167">
    <property type="protein sequence ID" value="QIZ73498.1"/>
    <property type="molecule type" value="Genomic_DNA"/>
</dbReference>
<name>A0A6H1U3N6_9CYAN</name>
<dbReference type="Pfam" id="PF08241">
    <property type="entry name" value="Methyltransf_11"/>
    <property type="match status" value="1"/>
</dbReference>
<gene>
    <name evidence="2" type="ORF">HCG48_25270</name>
</gene>
<dbReference type="GO" id="GO:0008757">
    <property type="term" value="F:S-adenosylmethionine-dependent methyltransferase activity"/>
    <property type="evidence" value="ECO:0007669"/>
    <property type="project" value="InterPro"/>
</dbReference>
<evidence type="ECO:0000313" key="2">
    <source>
        <dbReference type="EMBL" id="QIZ73498.1"/>
    </source>
</evidence>
<evidence type="ECO:0000259" key="1">
    <source>
        <dbReference type="Pfam" id="PF08241"/>
    </source>
</evidence>
<reference evidence="2 3" key="1">
    <citation type="submission" date="2020-04" db="EMBL/GenBank/DDBJ databases">
        <authorList>
            <person name="Basu S."/>
            <person name="Maruthanayagam V."/>
            <person name="Chakraborty S."/>
            <person name="Pramanik A."/>
            <person name="Mukherjee J."/>
            <person name="Brink B."/>
        </authorList>
    </citation>
    <scope>NUCLEOTIDE SEQUENCE [LARGE SCALE GENOMIC DNA]</scope>
    <source>
        <strain evidence="2 3">AP17</strain>
    </source>
</reference>
<dbReference type="Gene3D" id="3.40.50.150">
    <property type="entry name" value="Vaccinia Virus protein VP39"/>
    <property type="match status" value="1"/>
</dbReference>
<sequence length="392" mass="44252">MERDLFKYHLDSPQPTGPISTPFLPIAGWIAVKSDVSIKSLSLGDRDRHISYSLNTGDRPDVESVYPGYRALGFHFLLSLQELSDSTSLAIAFEIEDKIYDFPIHFSLDATAIATFKQKKSAKLSQISSILQCPICQHPEFSQVHRDVVLKCNNCHAEFTGDRRHFNFLNSQLVDYGNIEATANISAFGYDAVASGLIEQFGDGLILDNGCGLKRHYYQNVVNLEIVDYPTTDVVAIGEKLPFKSNSFDAVFSFLVLEHVRHPFECAQEIMRVLKPGGTLYAIAPFLQPFHGYPNHYYNMTSNGLKNLFQESIEISECDVYEKALPIACLTWFLNAYLRGLPPKVAEEFKNMKVADLLKHHRDYQDCDFVTQLSPEVNDELACANYLIGIKR</sequence>
<dbReference type="SUPFAM" id="SSF53335">
    <property type="entry name" value="S-adenosyl-L-methionine-dependent methyltransferases"/>
    <property type="match status" value="1"/>
</dbReference>
<dbReference type="AlphaFoldDB" id="A0A6H1U3N6"/>
<feature type="domain" description="Methyltransferase type 11" evidence="1">
    <location>
        <begin position="234"/>
        <end position="281"/>
    </location>
</feature>